<evidence type="ECO:0000256" key="3">
    <source>
        <dbReference type="ARBA" id="ARBA00023052"/>
    </source>
</evidence>
<dbReference type="SUPFAM" id="SSF52467">
    <property type="entry name" value="DHS-like NAD/FAD-binding domain"/>
    <property type="match status" value="1"/>
</dbReference>
<feature type="domain" description="Thiamine pyrophosphate enzyme N-terminal TPP-binding" evidence="8">
    <location>
        <begin position="5"/>
        <end position="119"/>
    </location>
</feature>
<dbReference type="Pfam" id="PF02776">
    <property type="entry name" value="TPP_enzyme_N"/>
    <property type="match status" value="1"/>
</dbReference>
<evidence type="ECO:0000313" key="9">
    <source>
        <dbReference type="EMBL" id="CUR58444.1"/>
    </source>
</evidence>
<dbReference type="Gene3D" id="3.40.50.1220">
    <property type="entry name" value="TPP-binding domain"/>
    <property type="match status" value="1"/>
</dbReference>
<dbReference type="EMBL" id="CZKA01000045">
    <property type="protein sequence ID" value="CUR58444.1"/>
    <property type="molecule type" value="Genomic_DNA"/>
</dbReference>
<dbReference type="InterPro" id="IPR012001">
    <property type="entry name" value="Thiamin_PyroP_enz_TPP-bd_dom"/>
</dbReference>
<feature type="domain" description="Thiamine pyrophosphate enzyme TPP-binding" evidence="7">
    <location>
        <begin position="397"/>
        <end position="541"/>
    </location>
</feature>
<dbReference type="InterPro" id="IPR000399">
    <property type="entry name" value="TPP-bd_CS"/>
</dbReference>
<dbReference type="PROSITE" id="PS00187">
    <property type="entry name" value="TPP_ENZYMES"/>
    <property type="match status" value="1"/>
</dbReference>
<evidence type="ECO:0000259" key="7">
    <source>
        <dbReference type="Pfam" id="PF02775"/>
    </source>
</evidence>
<dbReference type="CDD" id="cd07035">
    <property type="entry name" value="TPP_PYR_POX_like"/>
    <property type="match status" value="1"/>
</dbReference>
<accession>A0A2P2C8U5</accession>
<dbReference type="EC" id="2.3.3.15" evidence="9"/>
<dbReference type="PANTHER" id="PTHR18968">
    <property type="entry name" value="THIAMINE PYROPHOSPHATE ENZYMES"/>
    <property type="match status" value="1"/>
</dbReference>
<dbReference type="FunFam" id="3.40.50.970:FF:000007">
    <property type="entry name" value="Acetolactate synthase"/>
    <property type="match status" value="1"/>
</dbReference>
<dbReference type="Gene3D" id="3.40.50.970">
    <property type="match status" value="2"/>
</dbReference>
<evidence type="ECO:0000256" key="4">
    <source>
        <dbReference type="RuleBase" id="RU362132"/>
    </source>
</evidence>
<dbReference type="InterPro" id="IPR029061">
    <property type="entry name" value="THDP-binding"/>
</dbReference>
<evidence type="ECO:0000259" key="6">
    <source>
        <dbReference type="Pfam" id="PF00205"/>
    </source>
</evidence>
<dbReference type="GO" id="GO:0005948">
    <property type="term" value="C:acetolactate synthase complex"/>
    <property type="evidence" value="ECO:0007669"/>
    <property type="project" value="TreeGrafter"/>
</dbReference>
<dbReference type="InterPro" id="IPR045229">
    <property type="entry name" value="TPP_enz"/>
</dbReference>
<comment type="similarity">
    <text evidence="2 4">Belongs to the TPP enzyme family.</text>
</comment>
<organism evidence="9">
    <name type="scientific">metagenome</name>
    <dbReference type="NCBI Taxonomy" id="256318"/>
    <lineage>
        <taxon>unclassified sequences</taxon>
        <taxon>metagenomes</taxon>
    </lineage>
</organism>
<dbReference type="GO" id="GO:0009097">
    <property type="term" value="P:isoleucine biosynthetic process"/>
    <property type="evidence" value="ECO:0007669"/>
    <property type="project" value="TreeGrafter"/>
</dbReference>
<dbReference type="GO" id="GO:0000287">
    <property type="term" value="F:magnesium ion binding"/>
    <property type="evidence" value="ECO:0007669"/>
    <property type="project" value="InterPro"/>
</dbReference>
<dbReference type="InterPro" id="IPR011766">
    <property type="entry name" value="TPP_enzyme_TPP-bd"/>
</dbReference>
<dbReference type="GO" id="GO:0009099">
    <property type="term" value="P:L-valine biosynthetic process"/>
    <property type="evidence" value="ECO:0007669"/>
    <property type="project" value="TreeGrafter"/>
</dbReference>
<protein>
    <submittedName>
        <fullName evidence="9">Putative Sulfoacetaldehyde acetyltransferase</fullName>
        <ecNumber evidence="9">2.3.3.15</ecNumber>
    </submittedName>
</protein>
<keyword evidence="9" id="KW-0808">Transferase</keyword>
<evidence type="ECO:0000259" key="8">
    <source>
        <dbReference type="Pfam" id="PF02776"/>
    </source>
</evidence>
<dbReference type="GO" id="GO:0050487">
    <property type="term" value="F:sulfoacetaldehyde acetyltransferase activity"/>
    <property type="evidence" value="ECO:0007669"/>
    <property type="project" value="UniProtKB-EC"/>
</dbReference>
<evidence type="ECO:0000256" key="5">
    <source>
        <dbReference type="SAM" id="MobiDB-lite"/>
    </source>
</evidence>
<comment type="cofactor">
    <cofactor evidence="1">
        <name>thiamine diphosphate</name>
        <dbReference type="ChEBI" id="CHEBI:58937"/>
    </cofactor>
</comment>
<name>A0A2P2C8U5_9ZZZZ</name>
<keyword evidence="3 4" id="KW-0786">Thiamine pyrophosphate</keyword>
<dbReference type="GO" id="GO:0050660">
    <property type="term" value="F:flavin adenine dinucleotide binding"/>
    <property type="evidence" value="ECO:0007669"/>
    <property type="project" value="TreeGrafter"/>
</dbReference>
<dbReference type="InterPro" id="IPR012000">
    <property type="entry name" value="Thiamin_PyroP_enz_cen_dom"/>
</dbReference>
<sequence>MKWGAGEAVIRSLEIEGVQHVFGISGSAIMELFELLDVSSQLTYVGARHEDTAVQMAHGYARASGRMAVTFCQHGAGLTNQVTGFATALRSHTPMLAITAGTPDAHVGKGDRHEIDQLDVVRPVTKWAARVPTAARIPEYVQRAFRAALTAPYGPVVLEIPTDLLPSVIEWEPPSRPAAYRASHQAMADPAAIDAVADLFSRAQRPVMVVGAGGDDAAVWEHLGALSEGEQIALVTTFGHNSAAPPAPLSLGGLARQGSKAAMRALADADLVVAVGTRLASNTTVPFYGFKYWPEDAIVVQVNSDPDQIGTHRPVDIGIAADAGAFLGALRARLSTCAEVDRTAWRASLLAYKEEWAAERFDEAEPPEQGGGKYIKAPAIYRTVGQVLGDDAIFVTDVGSSTAWAFKMIDYGQPRGLIYTGAMAGVGFGMPGSLGAKLARPDRPVVAMIGDGAFSMTLPALITAVEHQIPVRIVITDNQAWGAEKGHQKHYYDGHYIGTDLRNASLVDIARAIGADAVAVSNVDELAAELKDEPTSGPKVIVAPADPEDYPYPSERHGKPTLPQRFYYL</sequence>
<dbReference type="SUPFAM" id="SSF52518">
    <property type="entry name" value="Thiamin diphosphate-binding fold (THDP-binding)"/>
    <property type="match status" value="2"/>
</dbReference>
<reference evidence="9" key="1">
    <citation type="submission" date="2015-08" db="EMBL/GenBank/DDBJ databases">
        <authorList>
            <person name="Babu N.S."/>
            <person name="Beckwith C.J."/>
            <person name="Beseler K.G."/>
            <person name="Brison A."/>
            <person name="Carone J.V."/>
            <person name="Caskin T.P."/>
            <person name="Diamond M."/>
            <person name="Durham M.E."/>
            <person name="Foxe J.M."/>
            <person name="Go M."/>
            <person name="Henderson B.A."/>
            <person name="Jones I.B."/>
            <person name="McGettigan J.A."/>
            <person name="Micheletti S.J."/>
            <person name="Nasrallah M.E."/>
            <person name="Ortiz D."/>
            <person name="Piller C.R."/>
            <person name="Privatt S.R."/>
            <person name="Schneider S.L."/>
            <person name="Sharp S."/>
            <person name="Smith T.C."/>
            <person name="Stanton J.D."/>
            <person name="Ullery H.E."/>
            <person name="Wilson R.J."/>
            <person name="Serrano M.G."/>
            <person name="Buck G."/>
            <person name="Lee V."/>
            <person name="Wang Y."/>
            <person name="Carvalho R."/>
            <person name="Voegtly L."/>
            <person name="Shi R."/>
            <person name="Duckworth R."/>
            <person name="Johnson A."/>
            <person name="Loviza R."/>
            <person name="Walstead R."/>
            <person name="Shah Z."/>
            <person name="Kiflezghi M."/>
            <person name="Wade K."/>
            <person name="Ball S.L."/>
            <person name="Bradley K.W."/>
            <person name="Asai D.J."/>
            <person name="Bowman C.A."/>
            <person name="Russell D.A."/>
            <person name="Pope W.H."/>
            <person name="Jacobs-Sera D."/>
            <person name="Hendrix R.W."/>
            <person name="Hatfull G.F."/>
        </authorList>
    </citation>
    <scope>NUCLEOTIDE SEQUENCE</scope>
</reference>
<feature type="region of interest" description="Disordered" evidence="5">
    <location>
        <begin position="537"/>
        <end position="559"/>
    </location>
</feature>
<dbReference type="Pfam" id="PF00205">
    <property type="entry name" value="TPP_enzyme_M"/>
    <property type="match status" value="1"/>
</dbReference>
<feature type="domain" description="Thiamine pyrophosphate enzyme central" evidence="6">
    <location>
        <begin position="193"/>
        <end position="330"/>
    </location>
</feature>
<dbReference type="PANTHER" id="PTHR18968:SF13">
    <property type="entry name" value="ACETOLACTATE SYNTHASE CATALYTIC SUBUNIT, MITOCHONDRIAL"/>
    <property type="match status" value="1"/>
</dbReference>
<gene>
    <name evidence="9" type="ORF">NOCA250058</name>
</gene>
<evidence type="ECO:0000256" key="1">
    <source>
        <dbReference type="ARBA" id="ARBA00001964"/>
    </source>
</evidence>
<proteinExistence type="inferred from homology"/>
<dbReference type="CDD" id="cd00568">
    <property type="entry name" value="TPP_enzymes"/>
    <property type="match status" value="1"/>
</dbReference>
<dbReference type="InterPro" id="IPR029035">
    <property type="entry name" value="DHS-like_NAD/FAD-binding_dom"/>
</dbReference>
<dbReference type="GO" id="GO:0003984">
    <property type="term" value="F:acetolactate synthase activity"/>
    <property type="evidence" value="ECO:0007669"/>
    <property type="project" value="TreeGrafter"/>
</dbReference>
<dbReference type="Pfam" id="PF02775">
    <property type="entry name" value="TPP_enzyme_C"/>
    <property type="match status" value="1"/>
</dbReference>
<keyword evidence="9" id="KW-0012">Acyltransferase</keyword>
<evidence type="ECO:0000256" key="2">
    <source>
        <dbReference type="ARBA" id="ARBA00007812"/>
    </source>
</evidence>
<dbReference type="AlphaFoldDB" id="A0A2P2C8U5"/>
<dbReference type="GO" id="GO:0030976">
    <property type="term" value="F:thiamine pyrophosphate binding"/>
    <property type="evidence" value="ECO:0007669"/>
    <property type="project" value="InterPro"/>
</dbReference>